<evidence type="ECO:0000256" key="6">
    <source>
        <dbReference type="ARBA" id="ARBA00022519"/>
    </source>
</evidence>
<evidence type="ECO:0000313" key="15">
    <source>
        <dbReference type="EMBL" id="NJP01133.1"/>
    </source>
</evidence>
<feature type="transmembrane region" description="Helical" evidence="10">
    <location>
        <begin position="12"/>
        <end position="33"/>
    </location>
</feature>
<dbReference type="Gene3D" id="2.40.420.20">
    <property type="match status" value="1"/>
</dbReference>
<proteinExistence type="inferred from homology"/>
<keyword evidence="6" id="KW-0997">Cell inner membrane</keyword>
<feature type="compositionally biased region" description="Polar residues" evidence="9">
    <location>
        <begin position="414"/>
        <end position="432"/>
    </location>
</feature>
<dbReference type="Pfam" id="PF25967">
    <property type="entry name" value="RND-MFP_C"/>
    <property type="match status" value="1"/>
</dbReference>
<reference evidence="15 16" key="1">
    <citation type="submission" date="2020-03" db="EMBL/GenBank/DDBJ databases">
        <authorList>
            <person name="Wang L."/>
            <person name="He N."/>
            <person name="Li Y."/>
            <person name="Fang Y."/>
            <person name="Zhang F."/>
        </authorList>
    </citation>
    <scope>NUCLEOTIDE SEQUENCE [LARGE SCALE GENOMIC DNA]</scope>
    <source>
        <strain evidence="16">hsmgli-8</strain>
    </source>
</reference>
<dbReference type="NCBIfam" id="NF008589">
    <property type="entry name" value="PRK11556.1"/>
    <property type="match status" value="1"/>
</dbReference>
<feature type="region of interest" description="Disordered" evidence="9">
    <location>
        <begin position="406"/>
        <end position="432"/>
    </location>
</feature>
<evidence type="ECO:0000256" key="7">
    <source>
        <dbReference type="ARBA" id="ARBA00023054"/>
    </source>
</evidence>
<evidence type="ECO:0000256" key="10">
    <source>
        <dbReference type="SAM" id="Phobius"/>
    </source>
</evidence>
<comment type="subcellular location">
    <subcellularLocation>
        <location evidence="1">Cell inner membrane</location>
    </subcellularLocation>
    <subcellularLocation>
        <location evidence="2">Membrane</location>
        <topology evidence="2">Lipid-anchor</topology>
    </subcellularLocation>
</comment>
<feature type="region of interest" description="Disordered" evidence="9">
    <location>
        <begin position="44"/>
        <end position="65"/>
    </location>
</feature>
<dbReference type="InterPro" id="IPR006143">
    <property type="entry name" value="RND_pump_MFP"/>
</dbReference>
<dbReference type="InterPro" id="IPR058624">
    <property type="entry name" value="MdtA-like_HH"/>
</dbReference>
<comment type="caution">
    <text evidence="15">The sequence shown here is derived from an EMBL/GenBank/DDBJ whole genome shotgun (WGS) entry which is preliminary data.</text>
</comment>
<sequence length="432" mass="46266">MVDRPLHPRSPLIKRLLVVLLLLLVAGAAYWYWKHRQAASTGEQAAATQGAGRRAGGNPMRPGFGNAAGATPVRVGAVTVGDFPVYLKALGTVTALNTVNVRTRVAGELVKVNFQEGQHVKAGDLLAQIDPRSYRIALQQAEGTQGENQAQLKNAQLDLKRYRDLFAQDSIARQTLDTQEALVAQYQATVKTNAAAIEDARLNLQFTDIRAPITGRVGLRQLDAGNLLAANDSTAVAVVTQMQPISIAFTLPETQIDAVLAHYREGQQLRVEAWDRADRALVASGVLASPDNQIDTATGTLKFKARFDNKDEHLFPNQFVNVRLLVDTLHGVVLAPSAAIQFGNDGTFVYVLDGEKTVKVRQLKVGASDGTSTVIESGLAQGDRIVLEGTDRLRDGGEVEVVNDNRALPAGTSEHLQGTTPGDTTGSTKAGA</sequence>
<evidence type="ECO:0000259" key="14">
    <source>
        <dbReference type="Pfam" id="PF25967"/>
    </source>
</evidence>
<feature type="domain" description="Multidrug resistance protein MdtA-like barrel-sandwich hybrid" evidence="12">
    <location>
        <begin position="97"/>
        <end position="240"/>
    </location>
</feature>
<dbReference type="Gene3D" id="2.40.50.100">
    <property type="match status" value="1"/>
</dbReference>
<dbReference type="Pfam" id="PF25944">
    <property type="entry name" value="Beta-barrel_RND"/>
    <property type="match status" value="1"/>
</dbReference>
<dbReference type="PANTHER" id="PTHR30469:SF12">
    <property type="entry name" value="MULTIDRUG RESISTANCE PROTEIN MDTA"/>
    <property type="match status" value="1"/>
</dbReference>
<dbReference type="PANTHER" id="PTHR30469">
    <property type="entry name" value="MULTIDRUG RESISTANCE PROTEIN MDTA"/>
    <property type="match status" value="1"/>
</dbReference>
<dbReference type="Pfam" id="PF25917">
    <property type="entry name" value="BSH_RND"/>
    <property type="match status" value="1"/>
</dbReference>
<dbReference type="Pfam" id="PF25876">
    <property type="entry name" value="HH_MFP_RND"/>
    <property type="match status" value="1"/>
</dbReference>
<evidence type="ECO:0000256" key="5">
    <source>
        <dbReference type="ARBA" id="ARBA00022475"/>
    </source>
</evidence>
<keyword evidence="4" id="KW-0813">Transport</keyword>
<dbReference type="Gene3D" id="1.10.287.470">
    <property type="entry name" value="Helix hairpin bin"/>
    <property type="match status" value="1"/>
</dbReference>
<dbReference type="InterPro" id="IPR058625">
    <property type="entry name" value="MdtA-like_BSH"/>
</dbReference>
<evidence type="ECO:0000259" key="12">
    <source>
        <dbReference type="Pfam" id="PF25917"/>
    </source>
</evidence>
<comment type="similarity">
    <text evidence="3">Belongs to the membrane fusion protein (MFP) (TC 8.A.1) family.</text>
</comment>
<keyword evidence="10" id="KW-0812">Transmembrane</keyword>
<evidence type="ECO:0000256" key="2">
    <source>
        <dbReference type="ARBA" id="ARBA00004635"/>
    </source>
</evidence>
<evidence type="ECO:0000256" key="1">
    <source>
        <dbReference type="ARBA" id="ARBA00004533"/>
    </source>
</evidence>
<dbReference type="InterPro" id="IPR058627">
    <property type="entry name" value="MdtA-like_C"/>
</dbReference>
<organism evidence="15 16">
    <name type="scientific">Pseudomonas quercus</name>
    <dbReference type="NCBI Taxonomy" id="2722792"/>
    <lineage>
        <taxon>Bacteria</taxon>
        <taxon>Pseudomonadati</taxon>
        <taxon>Pseudomonadota</taxon>
        <taxon>Gammaproteobacteria</taxon>
        <taxon>Pseudomonadales</taxon>
        <taxon>Pseudomonadaceae</taxon>
        <taxon>Pseudomonas</taxon>
    </lineage>
</organism>
<evidence type="ECO:0000313" key="16">
    <source>
        <dbReference type="Proteomes" id="UP000746535"/>
    </source>
</evidence>
<evidence type="ECO:0000256" key="8">
    <source>
        <dbReference type="ARBA" id="ARBA00023136"/>
    </source>
</evidence>
<keyword evidence="7" id="KW-0175">Coiled coil</keyword>
<feature type="domain" description="Multidrug resistance protein MdtA-like beta-barrel" evidence="13">
    <location>
        <begin position="244"/>
        <end position="328"/>
    </location>
</feature>
<evidence type="ECO:0000259" key="11">
    <source>
        <dbReference type="Pfam" id="PF25876"/>
    </source>
</evidence>
<keyword evidence="5" id="KW-1003">Cell membrane</keyword>
<dbReference type="Proteomes" id="UP000746535">
    <property type="component" value="Unassembled WGS sequence"/>
</dbReference>
<dbReference type="SUPFAM" id="SSF111369">
    <property type="entry name" value="HlyD-like secretion proteins"/>
    <property type="match status" value="1"/>
</dbReference>
<dbReference type="RefSeq" id="WP_168083702.1">
    <property type="nucleotide sequence ID" value="NZ_JAAVJI010000004.1"/>
</dbReference>
<accession>A0ABX0YGK1</accession>
<keyword evidence="10" id="KW-1133">Transmembrane helix</keyword>
<feature type="domain" description="Multidrug resistance protein MdtA-like alpha-helical hairpin" evidence="11">
    <location>
        <begin position="138"/>
        <end position="207"/>
    </location>
</feature>
<feature type="domain" description="Multidrug resistance protein MdtA-like C-terminal permuted SH3" evidence="14">
    <location>
        <begin position="332"/>
        <end position="392"/>
    </location>
</feature>
<dbReference type="EMBL" id="JAAVJI010000004">
    <property type="protein sequence ID" value="NJP01133.1"/>
    <property type="molecule type" value="Genomic_DNA"/>
</dbReference>
<evidence type="ECO:0000256" key="4">
    <source>
        <dbReference type="ARBA" id="ARBA00022448"/>
    </source>
</evidence>
<evidence type="ECO:0000256" key="9">
    <source>
        <dbReference type="SAM" id="MobiDB-lite"/>
    </source>
</evidence>
<protein>
    <submittedName>
        <fullName evidence="15">MdtA/MuxA family multidrug efflux RND transporter periplasmic adaptor subunit</fullName>
    </submittedName>
</protein>
<gene>
    <name evidence="15" type="ORF">HBH25_09675</name>
</gene>
<dbReference type="InterPro" id="IPR058626">
    <property type="entry name" value="MdtA-like_b-barrel"/>
</dbReference>
<evidence type="ECO:0000259" key="13">
    <source>
        <dbReference type="Pfam" id="PF25944"/>
    </source>
</evidence>
<dbReference type="NCBIfam" id="TIGR01730">
    <property type="entry name" value="RND_mfp"/>
    <property type="match status" value="1"/>
</dbReference>
<evidence type="ECO:0000256" key="3">
    <source>
        <dbReference type="ARBA" id="ARBA00009477"/>
    </source>
</evidence>
<dbReference type="Gene3D" id="2.40.30.170">
    <property type="match status" value="1"/>
</dbReference>
<keyword evidence="16" id="KW-1185">Reference proteome</keyword>
<keyword evidence="8 10" id="KW-0472">Membrane</keyword>
<name>A0ABX0YGK1_9PSED</name>